<name>A0A0F9WEL2_9ZZZZ</name>
<evidence type="ECO:0000256" key="1">
    <source>
        <dbReference type="ARBA" id="ARBA00004442"/>
    </source>
</evidence>
<dbReference type="EMBL" id="LAZR01000004">
    <property type="protein sequence ID" value="KKO10868.1"/>
    <property type="molecule type" value="Genomic_DNA"/>
</dbReference>
<dbReference type="GO" id="GO:0009279">
    <property type="term" value="C:cell outer membrane"/>
    <property type="evidence" value="ECO:0007669"/>
    <property type="project" value="UniProtKB-SubCell"/>
</dbReference>
<organism evidence="5">
    <name type="scientific">marine sediment metagenome</name>
    <dbReference type="NCBI Taxonomy" id="412755"/>
    <lineage>
        <taxon>unclassified sequences</taxon>
        <taxon>metagenomes</taxon>
        <taxon>ecological metagenomes</taxon>
    </lineage>
</organism>
<dbReference type="SUPFAM" id="SSF56935">
    <property type="entry name" value="Porins"/>
    <property type="match status" value="1"/>
</dbReference>
<evidence type="ECO:0000256" key="3">
    <source>
        <dbReference type="ARBA" id="ARBA00023237"/>
    </source>
</evidence>
<keyword evidence="3" id="KW-0998">Cell outer membrane</keyword>
<evidence type="ECO:0000256" key="2">
    <source>
        <dbReference type="ARBA" id="ARBA00023136"/>
    </source>
</evidence>
<reference evidence="5" key="1">
    <citation type="journal article" date="2015" name="Nature">
        <title>Complex archaea that bridge the gap between prokaryotes and eukaryotes.</title>
        <authorList>
            <person name="Spang A."/>
            <person name="Saw J.H."/>
            <person name="Jorgensen S.L."/>
            <person name="Zaremba-Niedzwiedzka K."/>
            <person name="Martijn J."/>
            <person name="Lind A.E."/>
            <person name="van Eijk R."/>
            <person name="Schleper C."/>
            <person name="Guy L."/>
            <person name="Ettema T.J."/>
        </authorList>
    </citation>
    <scope>NUCLEOTIDE SEQUENCE</scope>
</reference>
<comment type="caution">
    <text evidence="5">The sequence shown here is derived from an EMBL/GenBank/DDBJ whole genome shotgun (WGS) entry which is preliminary data.</text>
</comment>
<dbReference type="InterPro" id="IPR057601">
    <property type="entry name" value="Oar-like_b-barrel"/>
</dbReference>
<protein>
    <recommendedName>
        <fullName evidence="4">TonB-dependent transporter Oar-like beta-barrel domain-containing protein</fullName>
    </recommendedName>
</protein>
<evidence type="ECO:0000313" key="5">
    <source>
        <dbReference type="EMBL" id="KKO10868.1"/>
    </source>
</evidence>
<proteinExistence type="predicted"/>
<feature type="domain" description="TonB-dependent transporter Oar-like beta-barrel" evidence="4">
    <location>
        <begin position="244"/>
        <end position="312"/>
    </location>
</feature>
<feature type="domain" description="TonB-dependent transporter Oar-like beta-barrel" evidence="4">
    <location>
        <begin position="358"/>
        <end position="1016"/>
    </location>
</feature>
<dbReference type="Pfam" id="PF13620">
    <property type="entry name" value="CarboxypepD_reg"/>
    <property type="match status" value="1"/>
</dbReference>
<dbReference type="Gene3D" id="2.40.170.20">
    <property type="entry name" value="TonB-dependent receptor, beta-barrel domain"/>
    <property type="match status" value="1"/>
</dbReference>
<dbReference type="InterPro" id="IPR036942">
    <property type="entry name" value="Beta-barrel_TonB_sf"/>
</dbReference>
<accession>A0A0F9WEL2</accession>
<evidence type="ECO:0000259" key="4">
    <source>
        <dbReference type="Pfam" id="PF25183"/>
    </source>
</evidence>
<gene>
    <name evidence="5" type="ORF">LCGC14_0023510</name>
</gene>
<dbReference type="Pfam" id="PF25183">
    <property type="entry name" value="OMP_b-brl_4"/>
    <property type="match status" value="2"/>
</dbReference>
<keyword evidence="2" id="KW-0472">Membrane</keyword>
<sequence>MYSSTKNLKKKALASSVLLALGLGIGLSAPTFAQDMTSAIRGRINGTDGSPQANTTIVIEDTRTGATRTLQTNDSGAFYATNLSVGGPYRVTANGRSVVIDSIALGDIYNVSIDMNTAPVEEIVVLGRSGTIVDVASGPAATYSTFDLETSVAFDRDIKDVFIYDPRLNLDSDSAINCVGKHPRYNSVSLDGVSQNDRFGLNSNGYSTATGMPFPFEAVAQVAVELAPFDVTYGGFTACNINAVTKSGGNDFTGTAFYEYNNQDMRGDSLTVNGDESKFISPDYKEEKRGFSLGGPLLRDRLFIFGAYEETETPEFIAAGFAGSGNGVERPWLSQSDFNRISNIASNAYAYDAGGMPSDGAQTEEKYMLRLDWNISEQHDATVIYNFYDGIEDRASDSDSNEFEFANHFYRKGSESETMTFKLSSQWNSALSTDLFISRNTMDDSQVTVGPKDFAEMQIRMGSNTVYLGADDSRQANSLATESDFMKLSAEYLWNDHVVTVGYERDDLFVFNQFLQHARGGEYRFEDLSANNPAACDSLTALGRQADPACGLTGIDHFELGIPTDIYYGSGGGTNNPADAAASFSNVLNTLYVQDEFRLDDYALTLVAGLRYDWFTSDDRPSFNQAFTDLNGGLRNDANVDGLDLLMPRLGFTWEAADDLTVRGGLGLYSGGNPNVWLSNAWSNDGLSNVQVRDRNNGSLSVFDDYVLSGSQRPGYDVPQAMRDEVAATTAASASNSFLVLIDPDYEQPSEWKFALGATYTLPTGTTLEGDYLYSVANNPAFYVDVAQDVVGTTAAGQPIYSNVRGQSNYMLTNSSESPKSHSLSLLARQTYDWGLDWTFGYAYTQAEDLSPMTSSVAGSNFTNLALNDINSPQAGTSNYETPHRFTARVSYGREFLPGYETRATMQWFRAKGQPQSYVMSSRGLEGSNSGNRRHLLYVPGPNDQNVVVGPNFDVAAFSDFVDANGLSQGFQTRNDVYSRWTSRMDLRLDQELPAFFDGANARVYVKVYNLLNMINDEWGHQYDAQFFSPDVVTQSLNDQGQYVFERFNAKSVSDLQETQSLWQVRLGIQFEF</sequence>
<dbReference type="AlphaFoldDB" id="A0A0F9WEL2"/>
<comment type="subcellular location">
    <subcellularLocation>
        <location evidence="1">Cell outer membrane</location>
    </subcellularLocation>
</comment>